<dbReference type="PROSITE" id="PS50893">
    <property type="entry name" value="ABC_TRANSPORTER_2"/>
    <property type="match status" value="1"/>
</dbReference>
<dbReference type="Gene3D" id="1.20.1560.10">
    <property type="entry name" value="ABC transporter type 1, transmembrane domain"/>
    <property type="match status" value="1"/>
</dbReference>
<dbReference type="Proteomes" id="UP000053370">
    <property type="component" value="Unassembled WGS sequence"/>
</dbReference>
<feature type="domain" description="ABC transporter" evidence="10">
    <location>
        <begin position="377"/>
        <end position="617"/>
    </location>
</feature>
<dbReference type="PROSITE" id="PS00211">
    <property type="entry name" value="ABC_TRANSPORTER_1"/>
    <property type="match status" value="1"/>
</dbReference>
<evidence type="ECO:0000256" key="9">
    <source>
        <dbReference type="SAM" id="Phobius"/>
    </source>
</evidence>
<dbReference type="InterPro" id="IPR039421">
    <property type="entry name" value="Type_1_exporter"/>
</dbReference>
<comment type="subcellular location">
    <subcellularLocation>
        <location evidence="1">Cell membrane</location>
        <topology evidence="1">Multi-pass membrane protein</topology>
    </subcellularLocation>
</comment>
<evidence type="ECO:0000256" key="7">
    <source>
        <dbReference type="ARBA" id="ARBA00022989"/>
    </source>
</evidence>
<dbReference type="Pfam" id="PF00005">
    <property type="entry name" value="ABC_tran"/>
    <property type="match status" value="1"/>
</dbReference>
<evidence type="ECO:0000256" key="2">
    <source>
        <dbReference type="ARBA" id="ARBA00022448"/>
    </source>
</evidence>
<reference evidence="12" key="1">
    <citation type="journal article" date="2015" name="Genome Announc.">
        <title>Draft Genome Sequence of Anaerolineae Strain TC1, a Novel Isolate from a Methanogenic Wastewater Treatment System.</title>
        <authorList>
            <person name="Matsuura N."/>
            <person name="Tourlousse D.M."/>
            <person name="Sun L."/>
            <person name="Toyonaga M."/>
            <person name="Kuroda K."/>
            <person name="Ohashi A."/>
            <person name="Cruz R."/>
            <person name="Yamaguchi T."/>
            <person name="Sekiguchi Y."/>
        </authorList>
    </citation>
    <scope>NUCLEOTIDE SEQUENCE [LARGE SCALE GENOMIC DNA]</scope>
    <source>
        <strain evidence="12">TC1</strain>
    </source>
</reference>
<keyword evidence="8 9" id="KW-0472">Membrane</keyword>
<keyword evidence="3" id="KW-1003">Cell membrane</keyword>
<dbReference type="GO" id="GO:0016887">
    <property type="term" value="F:ATP hydrolysis activity"/>
    <property type="evidence" value="ECO:0007669"/>
    <property type="project" value="InterPro"/>
</dbReference>
<dbReference type="STRING" id="1678840.ATC1_11361"/>
<dbReference type="InterPro" id="IPR003439">
    <property type="entry name" value="ABC_transporter-like_ATP-bd"/>
</dbReference>
<dbReference type="RefSeq" id="WP_062277727.1">
    <property type="nucleotide sequence ID" value="NZ_DF968179.1"/>
</dbReference>
<evidence type="ECO:0000256" key="8">
    <source>
        <dbReference type="ARBA" id="ARBA00023136"/>
    </source>
</evidence>
<dbReference type="OrthoDB" id="9806127at2"/>
<proteinExistence type="predicted"/>
<dbReference type="PANTHER" id="PTHR43394:SF1">
    <property type="entry name" value="ATP-BINDING CASSETTE SUB-FAMILY B MEMBER 10, MITOCHONDRIAL"/>
    <property type="match status" value="1"/>
</dbReference>
<dbReference type="PROSITE" id="PS50929">
    <property type="entry name" value="ABC_TM1F"/>
    <property type="match status" value="1"/>
</dbReference>
<dbReference type="InterPro" id="IPR027417">
    <property type="entry name" value="P-loop_NTPase"/>
</dbReference>
<name>A0A0K8P9U5_9CHLR</name>
<evidence type="ECO:0000313" key="12">
    <source>
        <dbReference type="EMBL" id="GAP39427.1"/>
    </source>
</evidence>
<organism evidence="12">
    <name type="scientific">Flexilinea flocculi</name>
    <dbReference type="NCBI Taxonomy" id="1678840"/>
    <lineage>
        <taxon>Bacteria</taxon>
        <taxon>Bacillati</taxon>
        <taxon>Chloroflexota</taxon>
        <taxon>Anaerolineae</taxon>
        <taxon>Anaerolineales</taxon>
        <taxon>Anaerolineaceae</taxon>
        <taxon>Flexilinea</taxon>
    </lineage>
</organism>
<gene>
    <name evidence="12" type="ORF">ATC1_11361</name>
</gene>
<keyword evidence="6" id="KW-0067">ATP-binding</keyword>
<sequence>MNSSNSTPADNNAASIFARINRQIHDFWKALRNTPEAFRLVWASSRPAAITGFLLMPISAVMPAAQAWAGKLIVDSIVSVIGQGLEPAAGLKIVFPYLAFEFGLILIGSGVSQVRSLVDRILQSQLTNHVNTLIIRKAISLDLQFFEDPVFYDTLQNARREADIRTLAIVNSTLQMAQQVITLISLIALLIRFSPWLAFLVFAAAIPSFLSQSQYAERAFRAVTRRAPEARLLNYLETLLTGNGTVKEIKLFGLGEPLLKRYQDLFMQFYLEDRAIAEKRSAAGFSWGLLSNLAYYGSYIWIVLRTVVGAITLGDMTMFLSIFRQSQTSFRSLLDSLKNLYESNLFLDNLMMYLQLEPLLKTPSNGRIAPVPVRQGIEFRNVSFRYPGAEKDVLRKISFHIHPGERIALVGLNGAGKTTLIKLLTRLYDPTEGQILLDGVDLREYDLKSLHQRFGVIFQDFVRYQFTVRENIGFGQVDALEDMRRIRDAAQRGGAAPIIENLPASYDTMLGRRWEKGQELSGGQWQKIALARAFMREAEVLVLDEPTSALDAEAEYEVFRRFGELIGDRIAVLISHRFSTVRMADRIVVLSEGKILEIGSHAELLQLDGTYARLFNLQAEGYR</sequence>
<feature type="transmembrane region" description="Helical" evidence="9">
    <location>
        <begin position="299"/>
        <end position="323"/>
    </location>
</feature>
<dbReference type="InterPro" id="IPR011527">
    <property type="entry name" value="ABC1_TM_dom"/>
</dbReference>
<dbReference type="GO" id="GO:0005886">
    <property type="term" value="C:plasma membrane"/>
    <property type="evidence" value="ECO:0007669"/>
    <property type="project" value="UniProtKB-SubCell"/>
</dbReference>
<dbReference type="EMBL" id="DF968179">
    <property type="protein sequence ID" value="GAP39427.1"/>
    <property type="molecule type" value="Genomic_DNA"/>
</dbReference>
<dbReference type="SUPFAM" id="SSF52540">
    <property type="entry name" value="P-loop containing nucleoside triphosphate hydrolases"/>
    <property type="match status" value="1"/>
</dbReference>
<evidence type="ECO:0000259" key="11">
    <source>
        <dbReference type="PROSITE" id="PS50929"/>
    </source>
</evidence>
<evidence type="ECO:0000313" key="13">
    <source>
        <dbReference type="Proteomes" id="UP000053370"/>
    </source>
</evidence>
<feature type="transmembrane region" description="Helical" evidence="9">
    <location>
        <begin position="89"/>
        <end position="111"/>
    </location>
</feature>
<feature type="transmembrane region" description="Helical" evidence="9">
    <location>
        <begin position="48"/>
        <end position="69"/>
    </location>
</feature>
<feature type="transmembrane region" description="Helical" evidence="9">
    <location>
        <begin position="180"/>
        <end position="206"/>
    </location>
</feature>
<evidence type="ECO:0000259" key="10">
    <source>
        <dbReference type="PROSITE" id="PS50893"/>
    </source>
</evidence>
<dbReference type="Gene3D" id="3.40.50.300">
    <property type="entry name" value="P-loop containing nucleotide triphosphate hydrolases"/>
    <property type="match status" value="1"/>
</dbReference>
<dbReference type="InterPro" id="IPR003593">
    <property type="entry name" value="AAA+_ATPase"/>
</dbReference>
<feature type="domain" description="ABC transmembrane type-1" evidence="11">
    <location>
        <begin position="58"/>
        <end position="342"/>
    </location>
</feature>
<evidence type="ECO:0000256" key="6">
    <source>
        <dbReference type="ARBA" id="ARBA00022840"/>
    </source>
</evidence>
<evidence type="ECO:0000256" key="1">
    <source>
        <dbReference type="ARBA" id="ARBA00004651"/>
    </source>
</evidence>
<keyword evidence="4 9" id="KW-0812">Transmembrane</keyword>
<dbReference type="SMART" id="SM00382">
    <property type="entry name" value="AAA"/>
    <property type="match status" value="1"/>
</dbReference>
<keyword evidence="2" id="KW-0813">Transport</keyword>
<dbReference type="InterPro" id="IPR036640">
    <property type="entry name" value="ABC1_TM_sf"/>
</dbReference>
<dbReference type="InterPro" id="IPR017871">
    <property type="entry name" value="ABC_transporter-like_CS"/>
</dbReference>
<dbReference type="AlphaFoldDB" id="A0A0K8P9U5"/>
<evidence type="ECO:0000256" key="3">
    <source>
        <dbReference type="ARBA" id="ARBA00022475"/>
    </source>
</evidence>
<evidence type="ECO:0000256" key="4">
    <source>
        <dbReference type="ARBA" id="ARBA00022692"/>
    </source>
</evidence>
<evidence type="ECO:0000256" key="5">
    <source>
        <dbReference type="ARBA" id="ARBA00022741"/>
    </source>
</evidence>
<keyword evidence="7 9" id="KW-1133">Transmembrane helix</keyword>
<protein>
    <submittedName>
        <fullName evidence="12">ABC-type multidrug transport system, ATPase and permease component</fullName>
    </submittedName>
</protein>
<dbReference type="GO" id="GO:0015421">
    <property type="term" value="F:ABC-type oligopeptide transporter activity"/>
    <property type="evidence" value="ECO:0007669"/>
    <property type="project" value="TreeGrafter"/>
</dbReference>
<dbReference type="FunFam" id="3.40.50.300:FF:000221">
    <property type="entry name" value="Multidrug ABC transporter ATP-binding protein"/>
    <property type="match status" value="1"/>
</dbReference>
<dbReference type="PANTHER" id="PTHR43394">
    <property type="entry name" value="ATP-DEPENDENT PERMEASE MDL1, MITOCHONDRIAL"/>
    <property type="match status" value="1"/>
</dbReference>
<keyword evidence="13" id="KW-1185">Reference proteome</keyword>
<dbReference type="SUPFAM" id="SSF90123">
    <property type="entry name" value="ABC transporter transmembrane region"/>
    <property type="match status" value="1"/>
</dbReference>
<keyword evidence="5" id="KW-0547">Nucleotide-binding</keyword>
<accession>A0A0K8P9U5</accession>
<dbReference type="GO" id="GO:0005524">
    <property type="term" value="F:ATP binding"/>
    <property type="evidence" value="ECO:0007669"/>
    <property type="project" value="UniProtKB-KW"/>
</dbReference>